<feature type="non-terminal residue" evidence="1">
    <location>
        <position position="1"/>
    </location>
</feature>
<comment type="caution">
    <text evidence="1">The sequence shown here is derived from an EMBL/GenBank/DDBJ whole genome shotgun (WGS) entry which is preliminary data.</text>
</comment>
<sequence length="113" mass="12929">VAVLVEIVSAIFIIIRSSDIVVIVGKAITVFIDLQSMLIEMKVGAGLHEKSVEQLSIWTKTYRKFPMIRRIQRSLQPLRISVGGLYFVDKGLIYTVLEIILRQSIDLLLMYRH</sequence>
<organism evidence="1 2">
    <name type="scientific">Allacma fusca</name>
    <dbReference type="NCBI Taxonomy" id="39272"/>
    <lineage>
        <taxon>Eukaryota</taxon>
        <taxon>Metazoa</taxon>
        <taxon>Ecdysozoa</taxon>
        <taxon>Arthropoda</taxon>
        <taxon>Hexapoda</taxon>
        <taxon>Collembola</taxon>
        <taxon>Symphypleona</taxon>
        <taxon>Sminthuridae</taxon>
        <taxon>Allacma</taxon>
    </lineage>
</organism>
<keyword evidence="2" id="KW-1185">Reference proteome</keyword>
<reference evidence="1" key="1">
    <citation type="submission" date="2021-06" db="EMBL/GenBank/DDBJ databases">
        <authorList>
            <person name="Hodson N. C."/>
            <person name="Mongue J. A."/>
            <person name="Jaron S. K."/>
        </authorList>
    </citation>
    <scope>NUCLEOTIDE SEQUENCE</scope>
</reference>
<proteinExistence type="predicted"/>
<gene>
    <name evidence="1" type="ORF">AFUS01_LOCUS32200</name>
</gene>
<dbReference type="EMBL" id="CAJVCH010524524">
    <property type="protein sequence ID" value="CAG7821895.1"/>
    <property type="molecule type" value="Genomic_DNA"/>
</dbReference>
<evidence type="ECO:0000313" key="2">
    <source>
        <dbReference type="Proteomes" id="UP000708208"/>
    </source>
</evidence>
<accession>A0A8J2PT76</accession>
<name>A0A8J2PT76_9HEXA</name>
<dbReference type="AlphaFoldDB" id="A0A8J2PT76"/>
<evidence type="ECO:0000313" key="1">
    <source>
        <dbReference type="EMBL" id="CAG7821895.1"/>
    </source>
</evidence>
<dbReference type="Proteomes" id="UP000708208">
    <property type="component" value="Unassembled WGS sequence"/>
</dbReference>
<protein>
    <submittedName>
        <fullName evidence="1">Uncharacterized protein</fullName>
    </submittedName>
</protein>